<evidence type="ECO:0000313" key="2">
    <source>
        <dbReference type="EMBL" id="MDP9906759.1"/>
    </source>
</evidence>
<evidence type="ECO:0000313" key="5">
    <source>
        <dbReference type="Proteomes" id="UP001242995"/>
    </source>
</evidence>
<dbReference type="RefSeq" id="WP_306963282.1">
    <property type="nucleotide sequence ID" value="NZ_JAUSRG010000014.1"/>
</dbReference>
<name>A0AAW8DLF3_9MICC</name>
<dbReference type="Proteomes" id="UP001242995">
    <property type="component" value="Unassembled WGS sequence"/>
</dbReference>
<comment type="caution">
    <text evidence="2">The sequence shown here is derived from an EMBL/GenBank/DDBJ whole genome shotgun (WGS) entry which is preliminary data.</text>
</comment>
<dbReference type="AlphaFoldDB" id="A0AAW8DLF3"/>
<dbReference type="EMBL" id="JAUSRG010000014">
    <property type="protein sequence ID" value="MDP9906759.1"/>
    <property type="molecule type" value="Genomic_DNA"/>
</dbReference>
<sequence>MAANFDTVDDYIAAQPGEVQPILHEVRRRALAAVPGAADRISYGIPTITLDCHYVVYFAAWKHHISVYPVPDGGEDFEREIAPFRAAKGTLKFPLGKPMPYEIIEEVATLLSERERRRGGY</sequence>
<dbReference type="EMBL" id="JAUSTF010000012">
    <property type="protein sequence ID" value="MDQ0182466.1"/>
    <property type="molecule type" value="Genomic_DNA"/>
</dbReference>
<dbReference type="Proteomes" id="UP001230951">
    <property type="component" value="Unassembled WGS sequence"/>
</dbReference>
<gene>
    <name evidence="2" type="ORF">J2S90_003746</name>
    <name evidence="3" type="ORF">J2S93_003919</name>
</gene>
<dbReference type="Gene3D" id="3.90.1150.200">
    <property type="match status" value="1"/>
</dbReference>
<accession>A0AAW8DLF3</accession>
<dbReference type="InterPro" id="IPR014922">
    <property type="entry name" value="YdhG-like"/>
</dbReference>
<proteinExistence type="predicted"/>
<feature type="domain" description="YdhG-like" evidence="1">
    <location>
        <begin position="20"/>
        <end position="107"/>
    </location>
</feature>
<keyword evidence="4" id="KW-1185">Reference proteome</keyword>
<organism evidence="2 5">
    <name type="scientific">Arthrobacter bambusae</name>
    <dbReference type="NCBI Taxonomy" id="1338426"/>
    <lineage>
        <taxon>Bacteria</taxon>
        <taxon>Bacillati</taxon>
        <taxon>Actinomycetota</taxon>
        <taxon>Actinomycetes</taxon>
        <taxon>Micrococcales</taxon>
        <taxon>Micrococcaceae</taxon>
        <taxon>Arthrobacter</taxon>
    </lineage>
</organism>
<dbReference type="Pfam" id="PF08818">
    <property type="entry name" value="DUF1801"/>
    <property type="match status" value="1"/>
</dbReference>
<evidence type="ECO:0000259" key="1">
    <source>
        <dbReference type="Pfam" id="PF08818"/>
    </source>
</evidence>
<reference evidence="2 4" key="1">
    <citation type="submission" date="2023-07" db="EMBL/GenBank/DDBJ databases">
        <title>Sorghum-associated microbial communities from plants grown in Nebraska, USA.</title>
        <authorList>
            <person name="Schachtman D."/>
        </authorList>
    </citation>
    <scope>NUCLEOTIDE SEQUENCE</scope>
    <source>
        <strain evidence="2">DS1006</strain>
        <strain evidence="3 4">DS1016</strain>
    </source>
</reference>
<evidence type="ECO:0000313" key="4">
    <source>
        <dbReference type="Proteomes" id="UP001230951"/>
    </source>
</evidence>
<dbReference type="SUPFAM" id="SSF159888">
    <property type="entry name" value="YdhG-like"/>
    <property type="match status" value="1"/>
</dbReference>
<evidence type="ECO:0000313" key="3">
    <source>
        <dbReference type="EMBL" id="MDQ0182466.1"/>
    </source>
</evidence>
<protein>
    <submittedName>
        <fullName evidence="2">Uncharacterized protein YdhG (YjbR/CyaY superfamily)</fullName>
    </submittedName>
</protein>